<name>A0A1A9VJ27_GLOAU</name>
<keyword evidence="4" id="KW-1185">Reference proteome</keyword>
<dbReference type="PANTHER" id="PTHR31781:SF1">
    <property type="entry name" value="PROTEIN UNC-80 HOMOLOG"/>
    <property type="match status" value="1"/>
</dbReference>
<feature type="compositionally biased region" description="Polar residues" evidence="1">
    <location>
        <begin position="190"/>
        <end position="200"/>
    </location>
</feature>
<organism evidence="3 4">
    <name type="scientific">Glossina austeni</name>
    <name type="common">Savannah tsetse fly</name>
    <dbReference type="NCBI Taxonomy" id="7395"/>
    <lineage>
        <taxon>Eukaryota</taxon>
        <taxon>Metazoa</taxon>
        <taxon>Ecdysozoa</taxon>
        <taxon>Arthropoda</taxon>
        <taxon>Hexapoda</taxon>
        <taxon>Insecta</taxon>
        <taxon>Pterygota</taxon>
        <taxon>Neoptera</taxon>
        <taxon>Endopterygota</taxon>
        <taxon>Diptera</taxon>
        <taxon>Brachycera</taxon>
        <taxon>Muscomorpha</taxon>
        <taxon>Hippoboscoidea</taxon>
        <taxon>Glossinidae</taxon>
        <taxon>Glossina</taxon>
    </lineage>
</organism>
<dbReference type="EnsemblMetazoa" id="GAUT038995-RA">
    <property type="protein sequence ID" value="GAUT038995-PA"/>
    <property type="gene ID" value="GAUT038995"/>
</dbReference>
<protein>
    <submittedName>
        <fullName evidence="3">UNC80 domain-containing protein</fullName>
    </submittedName>
</protein>
<sequence length="483" mass="53901">LVQNIQFGLSPPLTKALGAIPRWRLLQAALPHVMHCVAALLHNRVKDMQAIGAVETKLLYTMQWILLYAAEECVDDEVGSTDEILSDGGENKTKSIEQYLFSVPTITLFVYLFAPIIHHLKESDFQNFRLENGIKLWQGMWDNRAPGAPCFTAPVKPKARNLLCAPTPKGSTDIYSGRKHSLDADAISPGSPQSGVSEQTIRQDEESSWISSPKEFAFPETIPEEASSVEDERVVIFRLPSASHLMDNSFFTADASLLQQQQPQSRRGSRQSVHSRDKDKPATKFEFEQQELMRGASLKEKRSASMDKESDSNGSSSYKADISAATFLDVAVMRCLFISHWQEEGIFWSLQYLYNRLSEIGEEAAITINQPRKRSNSLPIPQIEISLYQGPGSNNRDSPGSSITKNYIEIPEAPTTIGTTEEESPTAERRGSEKKKRVKMSDLRAFVETKMFSKSEKNLEKIGLDTGSANGKISLQHAVRLLC</sequence>
<accession>A0A1A9VJ27</accession>
<dbReference type="PANTHER" id="PTHR31781">
    <property type="entry name" value="UNC80"/>
    <property type="match status" value="1"/>
</dbReference>
<dbReference type="GO" id="GO:0005261">
    <property type="term" value="F:monoatomic cation channel activity"/>
    <property type="evidence" value="ECO:0007669"/>
    <property type="project" value="TreeGrafter"/>
</dbReference>
<feature type="compositionally biased region" description="Low complexity" evidence="1">
    <location>
        <begin position="259"/>
        <end position="272"/>
    </location>
</feature>
<evidence type="ECO:0000313" key="4">
    <source>
        <dbReference type="Proteomes" id="UP000078200"/>
    </source>
</evidence>
<dbReference type="VEuPathDB" id="VectorBase:GAUT038995"/>
<dbReference type="InterPro" id="IPR031542">
    <property type="entry name" value="UNC80_N"/>
</dbReference>
<feature type="region of interest" description="Disordered" evidence="1">
    <location>
        <begin position="182"/>
        <end position="216"/>
    </location>
</feature>
<dbReference type="STRING" id="7395.A0A1A9VJ27"/>
<dbReference type="GO" id="GO:0055080">
    <property type="term" value="P:monoatomic cation homeostasis"/>
    <property type="evidence" value="ECO:0007669"/>
    <property type="project" value="TreeGrafter"/>
</dbReference>
<dbReference type="GO" id="GO:0030424">
    <property type="term" value="C:axon"/>
    <property type="evidence" value="ECO:0007669"/>
    <property type="project" value="TreeGrafter"/>
</dbReference>
<feature type="compositionally biased region" description="Basic and acidic residues" evidence="1">
    <location>
        <begin position="274"/>
        <end position="287"/>
    </location>
</feature>
<evidence type="ECO:0000256" key="1">
    <source>
        <dbReference type="SAM" id="MobiDB-lite"/>
    </source>
</evidence>
<proteinExistence type="predicted"/>
<reference evidence="3" key="1">
    <citation type="submission" date="2020-05" db="UniProtKB">
        <authorList>
            <consortium name="EnsemblMetazoa"/>
        </authorList>
    </citation>
    <scope>IDENTIFICATION</scope>
    <source>
        <strain evidence="3">TTRI</strain>
    </source>
</reference>
<feature type="region of interest" description="Disordered" evidence="1">
    <location>
        <begin position="387"/>
        <end position="439"/>
    </location>
</feature>
<feature type="domain" description="Cation channel complex component UNC80 N-terminal" evidence="2">
    <location>
        <begin position="1"/>
        <end position="158"/>
    </location>
</feature>
<feature type="compositionally biased region" description="Polar residues" evidence="1">
    <location>
        <begin position="391"/>
        <end position="405"/>
    </location>
</feature>
<dbReference type="Proteomes" id="UP000078200">
    <property type="component" value="Unassembled WGS sequence"/>
</dbReference>
<evidence type="ECO:0000259" key="2">
    <source>
        <dbReference type="Pfam" id="PF15778"/>
    </source>
</evidence>
<dbReference type="Pfam" id="PF15778">
    <property type="entry name" value="UNC80_N"/>
    <property type="match status" value="1"/>
</dbReference>
<dbReference type="AlphaFoldDB" id="A0A1A9VJ27"/>
<dbReference type="GO" id="GO:0034703">
    <property type="term" value="C:cation channel complex"/>
    <property type="evidence" value="ECO:0007669"/>
    <property type="project" value="TreeGrafter"/>
</dbReference>
<feature type="region of interest" description="Disordered" evidence="1">
    <location>
        <begin position="258"/>
        <end position="317"/>
    </location>
</feature>
<feature type="compositionally biased region" description="Basic and acidic residues" evidence="1">
    <location>
        <begin position="297"/>
        <end position="311"/>
    </location>
</feature>
<evidence type="ECO:0000313" key="3">
    <source>
        <dbReference type="EnsemblMetazoa" id="GAUT038995-PA"/>
    </source>
</evidence>